<organism evidence="1 2">
    <name type="scientific">Mycena sanguinolenta</name>
    <dbReference type="NCBI Taxonomy" id="230812"/>
    <lineage>
        <taxon>Eukaryota</taxon>
        <taxon>Fungi</taxon>
        <taxon>Dikarya</taxon>
        <taxon>Basidiomycota</taxon>
        <taxon>Agaricomycotina</taxon>
        <taxon>Agaricomycetes</taxon>
        <taxon>Agaricomycetidae</taxon>
        <taxon>Agaricales</taxon>
        <taxon>Marasmiineae</taxon>
        <taxon>Mycenaceae</taxon>
        <taxon>Mycena</taxon>
    </lineage>
</organism>
<proteinExistence type="predicted"/>
<dbReference type="AlphaFoldDB" id="A0A8H6X8T9"/>
<protein>
    <recommendedName>
        <fullName evidence="3">F-box domain-containing protein</fullName>
    </recommendedName>
</protein>
<evidence type="ECO:0000313" key="2">
    <source>
        <dbReference type="Proteomes" id="UP000623467"/>
    </source>
</evidence>
<keyword evidence="2" id="KW-1185">Reference proteome</keyword>
<dbReference type="Proteomes" id="UP000623467">
    <property type="component" value="Unassembled WGS sequence"/>
</dbReference>
<evidence type="ECO:0008006" key="3">
    <source>
        <dbReference type="Google" id="ProtNLM"/>
    </source>
</evidence>
<sequence length="307" mass="34337">MSVPQDVFLEVVDALAGRHPRALRSMALASRKAHELIKERWFRVLCVQDAPRPSLHHRMAGASRFVELLRDRPEEVRAVRHLHIAAVSGDADAFGRVLESCPNLVTLWLDYGLRSTLAPGMAHLEHLRELTIPMDCPVEVVLPSVTHVHFQRIAAGQTFDMRVLAAFPSLTHLGFESETLAACAQRVAESSESLRVLVRVGVSYEYEDPSGRLPAVACHPRVVYMVRFWAGHHWEWLKRASPSWTPWATVEDDDDVIWDHWTVLDAVLEARKDGRLQDTVVSNHALRVGLAARGPGRDVTVAAESAL</sequence>
<comment type="caution">
    <text evidence="1">The sequence shown here is derived from an EMBL/GenBank/DDBJ whole genome shotgun (WGS) entry which is preliminary data.</text>
</comment>
<gene>
    <name evidence="1" type="ORF">MSAN_02290900</name>
</gene>
<evidence type="ECO:0000313" key="1">
    <source>
        <dbReference type="EMBL" id="KAF7336587.1"/>
    </source>
</evidence>
<name>A0A8H6X8T9_9AGAR</name>
<accession>A0A8H6X8T9</accession>
<dbReference type="EMBL" id="JACAZH010000036">
    <property type="protein sequence ID" value="KAF7336587.1"/>
    <property type="molecule type" value="Genomic_DNA"/>
</dbReference>
<dbReference type="Gene3D" id="3.80.10.10">
    <property type="entry name" value="Ribonuclease Inhibitor"/>
    <property type="match status" value="1"/>
</dbReference>
<reference evidence="1" key="1">
    <citation type="submission" date="2020-05" db="EMBL/GenBank/DDBJ databases">
        <title>Mycena genomes resolve the evolution of fungal bioluminescence.</title>
        <authorList>
            <person name="Tsai I.J."/>
        </authorList>
    </citation>
    <scope>NUCLEOTIDE SEQUENCE</scope>
    <source>
        <strain evidence="1">160909Yilan</strain>
    </source>
</reference>
<dbReference type="InterPro" id="IPR032675">
    <property type="entry name" value="LRR_dom_sf"/>
</dbReference>